<comment type="caution">
    <text evidence="2">The sequence shown here is derived from an EMBL/GenBank/DDBJ whole genome shotgun (WGS) entry which is preliminary data.</text>
</comment>
<accession>A0ABT6F687</accession>
<keyword evidence="1" id="KW-0812">Transmembrane</keyword>
<dbReference type="Pfam" id="PF11376">
    <property type="entry name" value="DUF3179"/>
    <property type="match status" value="1"/>
</dbReference>
<keyword evidence="3" id="KW-1185">Reference proteome</keyword>
<dbReference type="Proteomes" id="UP001216907">
    <property type="component" value="Unassembled WGS sequence"/>
</dbReference>
<name>A0ABT6F687_9BACT</name>
<dbReference type="EMBL" id="JARRAG010000001">
    <property type="protein sequence ID" value="MDG3003098.1"/>
    <property type="molecule type" value="Genomic_DNA"/>
</dbReference>
<evidence type="ECO:0000313" key="3">
    <source>
        <dbReference type="Proteomes" id="UP001216907"/>
    </source>
</evidence>
<proteinExistence type="predicted"/>
<keyword evidence="1" id="KW-1133">Transmembrane helix</keyword>
<evidence type="ECO:0000313" key="2">
    <source>
        <dbReference type="EMBL" id="MDG3003098.1"/>
    </source>
</evidence>
<sequence length="297" mass="32433">MQPHVTALNLDSASSVPLDAPRGRPRAVVAATFVLLLGVPMALLGRFLWHEWNSLLVEEESAAASAVIGYPNIYPAISRAARPADWRRVEGRDLLVWSGWKDGEGHRWFKLLSEDCDPQLLGDPVGRDVARAIDYPAVETSGGPIWERVPSNAHVAGFDVGKIPCVYPKMVLAKVLVVNDLIDGTPLLVHHDPFVAASGSAESDVAVYDPRIDGRRITLGCGGFSIGRKHVLYDRGTESLWVDQVNGLVAFSGKLKGKTLPLVQRVPTKTWRDWQSENPDSRLLVGSLDRARGIPAE</sequence>
<keyword evidence="1" id="KW-0472">Membrane</keyword>
<organism evidence="2 3">
    <name type="scientific">Paludisphaera mucosa</name>
    <dbReference type="NCBI Taxonomy" id="3030827"/>
    <lineage>
        <taxon>Bacteria</taxon>
        <taxon>Pseudomonadati</taxon>
        <taxon>Planctomycetota</taxon>
        <taxon>Planctomycetia</taxon>
        <taxon>Isosphaerales</taxon>
        <taxon>Isosphaeraceae</taxon>
        <taxon>Paludisphaera</taxon>
    </lineage>
</organism>
<gene>
    <name evidence="2" type="ORF">PZE19_04905</name>
</gene>
<evidence type="ECO:0000256" key="1">
    <source>
        <dbReference type="SAM" id="Phobius"/>
    </source>
</evidence>
<feature type="transmembrane region" description="Helical" evidence="1">
    <location>
        <begin position="27"/>
        <end position="49"/>
    </location>
</feature>
<dbReference type="RefSeq" id="WP_277859455.1">
    <property type="nucleotide sequence ID" value="NZ_JARRAG010000001.1"/>
</dbReference>
<dbReference type="InterPro" id="IPR021516">
    <property type="entry name" value="DUF3179"/>
</dbReference>
<reference evidence="2 3" key="1">
    <citation type="submission" date="2023-03" db="EMBL/GenBank/DDBJ databases">
        <title>Paludisphaera mucosa sp. nov. a novel planctomycete from northern fen.</title>
        <authorList>
            <person name="Ivanova A."/>
        </authorList>
    </citation>
    <scope>NUCLEOTIDE SEQUENCE [LARGE SCALE GENOMIC DNA]</scope>
    <source>
        <strain evidence="2 3">Pla2</strain>
    </source>
</reference>
<protein>
    <submittedName>
        <fullName evidence="2">DUF3179 domain-containing (Seleno)protein</fullName>
    </submittedName>
</protein>